<dbReference type="PANTHER" id="PTHR33096:SF1">
    <property type="entry name" value="CXC1-LIKE CYSTEINE CLUSTER ASSOCIATED WITH KDZ TRANSPOSASES DOMAIN-CONTAINING PROTEIN"/>
    <property type="match status" value="1"/>
</dbReference>
<dbReference type="AlphaFoldDB" id="A0A5C3KCX3"/>
<reference evidence="1 2" key="1">
    <citation type="journal article" date="2019" name="Nat. Ecol. Evol.">
        <title>Megaphylogeny resolves global patterns of mushroom evolution.</title>
        <authorList>
            <person name="Varga T."/>
            <person name="Krizsan K."/>
            <person name="Foldi C."/>
            <person name="Dima B."/>
            <person name="Sanchez-Garcia M."/>
            <person name="Sanchez-Ramirez S."/>
            <person name="Szollosi G.J."/>
            <person name="Szarkandi J.G."/>
            <person name="Papp V."/>
            <person name="Albert L."/>
            <person name="Andreopoulos W."/>
            <person name="Angelini C."/>
            <person name="Antonin V."/>
            <person name="Barry K.W."/>
            <person name="Bougher N.L."/>
            <person name="Buchanan P."/>
            <person name="Buyck B."/>
            <person name="Bense V."/>
            <person name="Catcheside P."/>
            <person name="Chovatia M."/>
            <person name="Cooper J."/>
            <person name="Damon W."/>
            <person name="Desjardin D."/>
            <person name="Finy P."/>
            <person name="Geml J."/>
            <person name="Haridas S."/>
            <person name="Hughes K."/>
            <person name="Justo A."/>
            <person name="Karasinski D."/>
            <person name="Kautmanova I."/>
            <person name="Kiss B."/>
            <person name="Kocsube S."/>
            <person name="Kotiranta H."/>
            <person name="LaButti K.M."/>
            <person name="Lechner B.E."/>
            <person name="Liimatainen K."/>
            <person name="Lipzen A."/>
            <person name="Lukacs Z."/>
            <person name="Mihaltcheva S."/>
            <person name="Morgado L.N."/>
            <person name="Niskanen T."/>
            <person name="Noordeloos M.E."/>
            <person name="Ohm R.A."/>
            <person name="Ortiz-Santana B."/>
            <person name="Ovrebo C."/>
            <person name="Racz N."/>
            <person name="Riley R."/>
            <person name="Savchenko A."/>
            <person name="Shiryaev A."/>
            <person name="Soop K."/>
            <person name="Spirin V."/>
            <person name="Szebenyi C."/>
            <person name="Tomsovsky M."/>
            <person name="Tulloss R.E."/>
            <person name="Uehling J."/>
            <person name="Grigoriev I.V."/>
            <person name="Vagvolgyi C."/>
            <person name="Papp T."/>
            <person name="Martin F.M."/>
            <person name="Miettinen O."/>
            <person name="Hibbett D.S."/>
            <person name="Nagy L.G."/>
        </authorList>
    </citation>
    <scope>NUCLEOTIDE SEQUENCE [LARGE SCALE GENOMIC DNA]</scope>
    <source>
        <strain evidence="1 2">CBS 121175</strain>
    </source>
</reference>
<proteinExistence type="predicted"/>
<organism evidence="1 2">
    <name type="scientific">Coprinopsis marcescibilis</name>
    <name type="common">Agaric fungus</name>
    <name type="synonym">Psathyrella marcescibilis</name>
    <dbReference type="NCBI Taxonomy" id="230819"/>
    <lineage>
        <taxon>Eukaryota</taxon>
        <taxon>Fungi</taxon>
        <taxon>Dikarya</taxon>
        <taxon>Basidiomycota</taxon>
        <taxon>Agaricomycotina</taxon>
        <taxon>Agaricomycetes</taxon>
        <taxon>Agaricomycetidae</taxon>
        <taxon>Agaricales</taxon>
        <taxon>Agaricineae</taxon>
        <taxon>Psathyrellaceae</taxon>
        <taxon>Coprinopsis</taxon>
    </lineage>
</organism>
<dbReference type="PANTHER" id="PTHR33096">
    <property type="entry name" value="CXC2 DOMAIN-CONTAINING PROTEIN"/>
    <property type="match status" value="1"/>
</dbReference>
<dbReference type="OrthoDB" id="3214502at2759"/>
<evidence type="ECO:0008006" key="3">
    <source>
        <dbReference type="Google" id="ProtNLM"/>
    </source>
</evidence>
<evidence type="ECO:0000313" key="2">
    <source>
        <dbReference type="Proteomes" id="UP000307440"/>
    </source>
</evidence>
<name>A0A5C3KCX3_COPMA</name>
<dbReference type="EMBL" id="ML210449">
    <property type="protein sequence ID" value="TFK17926.1"/>
    <property type="molecule type" value="Genomic_DNA"/>
</dbReference>
<gene>
    <name evidence="1" type="ORF">FA15DRAFT_683413</name>
</gene>
<protein>
    <recommendedName>
        <fullName evidence="3">CxC2-like cysteine cluster KDZ transposase-associated domain-containing protein</fullName>
    </recommendedName>
</protein>
<accession>A0A5C3KCX3</accession>
<dbReference type="Pfam" id="PF18758">
    <property type="entry name" value="KDZ"/>
    <property type="match status" value="1"/>
</dbReference>
<sequence length="625" mass="70996">MAIVHVNGIHHIPVYPCICSEAEDIDIQLFTFPLLEDYHLTLVECHVLAEKFDQKLRRLTCSVAPNNVLDRKRELSRTWRQWNHLKDNKRCGFGHSNEQPGEGALALFCGACPQPGINVPEGWEMDTDQQKYRLALATDCNMVLNHLAGSGEYADVWLQPGMSYMANRGPYASHCAVAQELDEPSTCDEHRAVKDKHKSRKGYDSTGLVAVACNRHGCFAPGSVVDMQKGEKQLHAGYSVAQAVRLLKLTLFLGLLFYYDINCWYSVNFWKRMSKAPWLKFPQQKDYQITFGIGAFHVHGHQEVCLPRYGPTYIPGAGTTSREILESLWSILNKVASITRSMSRAHRSELLDAVMEDINWKKLVGMGKNSQEEAIGDFRLLDIQATIAQRENWSAVMKNANDLRHQDVTGLDSYLIHLGKVAPKKVVQVDLMEEERTRNSGLGLTDWIACGIEIQEMQGLSGREKEEPETLPVLLPSSLPNVFHQYPLAKEIERKLHIAQANETLEAMRAAIGHKSFLYRSDVRLARGYWKRTLAYKSVQDVNDGLRQQIKVYSACRWSLERLGAHDDLQKFKALQPKDTLALTSVYDPNSRGQRDASLSWIWKVDLPEGHNQDDYLQEYDAETR</sequence>
<dbReference type="Proteomes" id="UP000307440">
    <property type="component" value="Unassembled WGS sequence"/>
</dbReference>
<keyword evidence="2" id="KW-1185">Reference proteome</keyword>
<dbReference type="InterPro" id="IPR040521">
    <property type="entry name" value="KDZ"/>
</dbReference>
<evidence type="ECO:0000313" key="1">
    <source>
        <dbReference type="EMBL" id="TFK17926.1"/>
    </source>
</evidence>